<dbReference type="SUPFAM" id="SSF53474">
    <property type="entry name" value="alpha/beta-Hydrolases"/>
    <property type="match status" value="1"/>
</dbReference>
<dbReference type="Proteomes" id="UP001500967">
    <property type="component" value="Unassembled WGS sequence"/>
</dbReference>
<dbReference type="RefSeq" id="WP_425558330.1">
    <property type="nucleotide sequence ID" value="NZ_BAAAGX010000034.1"/>
</dbReference>
<dbReference type="EMBL" id="BAAAGX010000034">
    <property type="protein sequence ID" value="GAA0276456.1"/>
    <property type="molecule type" value="Genomic_DNA"/>
</dbReference>
<keyword evidence="2" id="KW-1185">Reference proteome</keyword>
<dbReference type="InterPro" id="IPR029058">
    <property type="entry name" value="AB_hydrolase_fold"/>
</dbReference>
<protein>
    <submittedName>
        <fullName evidence="1">Uncharacterized protein</fullName>
    </submittedName>
</protein>
<comment type="caution">
    <text evidence="1">The sequence shown here is derived from an EMBL/GenBank/DDBJ whole genome shotgun (WGS) entry which is preliminary data.</text>
</comment>
<sequence>MAAGLSVLGVGRGDTVALVMANRLEFCPLEVGRSRSSSCTRSAPRASTSTRLRVPASHASELAALIPHGRLVFLDSSNHLLTEAEPAWNEFLHYIDEFLAL</sequence>
<evidence type="ECO:0000313" key="2">
    <source>
        <dbReference type="Proteomes" id="UP001500967"/>
    </source>
</evidence>
<gene>
    <name evidence="1" type="ORF">GCM10009539_75320</name>
</gene>
<proteinExistence type="predicted"/>
<accession>A0ABN0V690</accession>
<evidence type="ECO:0000313" key="1">
    <source>
        <dbReference type="EMBL" id="GAA0276456.1"/>
    </source>
</evidence>
<organism evidence="1 2">
    <name type="scientific">Cryptosporangium japonicum</name>
    <dbReference type="NCBI Taxonomy" id="80872"/>
    <lineage>
        <taxon>Bacteria</taxon>
        <taxon>Bacillati</taxon>
        <taxon>Actinomycetota</taxon>
        <taxon>Actinomycetes</taxon>
        <taxon>Cryptosporangiales</taxon>
        <taxon>Cryptosporangiaceae</taxon>
        <taxon>Cryptosporangium</taxon>
    </lineage>
</organism>
<reference evidence="1 2" key="1">
    <citation type="journal article" date="2019" name="Int. J. Syst. Evol. Microbiol.">
        <title>The Global Catalogue of Microorganisms (GCM) 10K type strain sequencing project: providing services to taxonomists for standard genome sequencing and annotation.</title>
        <authorList>
            <consortium name="The Broad Institute Genomics Platform"/>
            <consortium name="The Broad Institute Genome Sequencing Center for Infectious Disease"/>
            <person name="Wu L."/>
            <person name="Ma J."/>
        </authorList>
    </citation>
    <scope>NUCLEOTIDE SEQUENCE [LARGE SCALE GENOMIC DNA]</scope>
    <source>
        <strain evidence="1 2">JCM 10425</strain>
    </source>
</reference>
<name>A0ABN0V690_9ACTN</name>